<organism evidence="2 3">
    <name type="scientific">Cinnamomum micranthum f. kanehirae</name>
    <dbReference type="NCBI Taxonomy" id="337451"/>
    <lineage>
        <taxon>Eukaryota</taxon>
        <taxon>Viridiplantae</taxon>
        <taxon>Streptophyta</taxon>
        <taxon>Embryophyta</taxon>
        <taxon>Tracheophyta</taxon>
        <taxon>Spermatophyta</taxon>
        <taxon>Magnoliopsida</taxon>
        <taxon>Magnoliidae</taxon>
        <taxon>Laurales</taxon>
        <taxon>Lauraceae</taxon>
        <taxon>Cinnamomum</taxon>
    </lineage>
</organism>
<dbReference type="AlphaFoldDB" id="A0A443PHI2"/>
<dbReference type="OrthoDB" id="774557at2759"/>
<name>A0A443PHI2_9MAGN</name>
<accession>A0A443PHI2</accession>
<feature type="compositionally biased region" description="Gly residues" evidence="1">
    <location>
        <begin position="83"/>
        <end position="93"/>
    </location>
</feature>
<feature type="compositionally biased region" description="Polar residues" evidence="1">
    <location>
        <begin position="592"/>
        <end position="626"/>
    </location>
</feature>
<dbReference type="InterPro" id="IPR029005">
    <property type="entry name" value="LIM-bd/SEUSS"/>
</dbReference>
<reference evidence="2 3" key="1">
    <citation type="journal article" date="2019" name="Nat. Plants">
        <title>Stout camphor tree genome fills gaps in understanding of flowering plant genome evolution.</title>
        <authorList>
            <person name="Chaw S.M."/>
            <person name="Liu Y.C."/>
            <person name="Wu Y.W."/>
            <person name="Wang H.Y."/>
            <person name="Lin C.I."/>
            <person name="Wu C.S."/>
            <person name="Ke H.M."/>
            <person name="Chang L.Y."/>
            <person name="Hsu C.Y."/>
            <person name="Yang H.T."/>
            <person name="Sudianto E."/>
            <person name="Hsu M.H."/>
            <person name="Wu K.P."/>
            <person name="Wang L.N."/>
            <person name="Leebens-Mack J.H."/>
            <person name="Tsai I.J."/>
        </authorList>
    </citation>
    <scope>NUCLEOTIDE SEQUENCE [LARGE SCALE GENOMIC DNA]</scope>
    <source>
        <strain evidence="3">cv. Chaw 1501</strain>
        <tissue evidence="2">Young leaves</tissue>
    </source>
</reference>
<dbReference type="PANTHER" id="PTHR10378">
    <property type="entry name" value="LIM DOMAIN-BINDING PROTEIN"/>
    <property type="match status" value="1"/>
</dbReference>
<gene>
    <name evidence="2" type="ORF">CKAN_01928500</name>
</gene>
<dbReference type="Pfam" id="PF01803">
    <property type="entry name" value="LIM_bind"/>
    <property type="match status" value="1"/>
</dbReference>
<proteinExistence type="predicted"/>
<dbReference type="Proteomes" id="UP000283530">
    <property type="component" value="Unassembled WGS sequence"/>
</dbReference>
<dbReference type="EMBL" id="QPKB01000008">
    <property type="protein sequence ID" value="RWR90201.1"/>
    <property type="molecule type" value="Genomic_DNA"/>
</dbReference>
<keyword evidence="3" id="KW-1185">Reference proteome</keyword>
<feature type="region of interest" description="Disordered" evidence="1">
    <location>
        <begin position="83"/>
        <end position="104"/>
    </location>
</feature>
<feature type="region of interest" description="Disordered" evidence="1">
    <location>
        <begin position="670"/>
        <end position="734"/>
    </location>
</feature>
<evidence type="ECO:0000313" key="3">
    <source>
        <dbReference type="Proteomes" id="UP000283530"/>
    </source>
</evidence>
<protein>
    <submittedName>
        <fullName evidence="2">Transcriptional corepressor SEUSS-like protein</fullName>
    </submittedName>
</protein>
<evidence type="ECO:0000256" key="1">
    <source>
        <dbReference type="SAM" id="MobiDB-lite"/>
    </source>
</evidence>
<sequence>MVPSGPPTPVGGAHSVPPSLLRTNSGVLGAQGGSITPQSSFPSSLLSPRSQYNSMNMLGNMSNVSALLSQSFGNVGSNSGISGSGGLQNGGMDMGAESDPLSGIGNGMNFTPSPASYTPSNAANQVLSVQNQGQHFPNTSGNQLAVNQQQAQQLEAQNFQHGQQLLQQFSIQQQQLRQQQYQSLGGGLSSMRPVKSEPEMSNDQNGQQQQQHLHSVRNLAPVKSEMQQLQSLRNSVPVKMEHQQDQSLFLQQQQQQQQQQQLLHMSRQGSQAAAAAQMNLLQQQQQRMLQQQQILKSLPQQRSQLQQQIQQLNLPVRPALKPATYEPGTCARRLTHYMHHQQRRPPDNNIEFWRSFVAEYFAPNAKKRWCVSLYGSGRQTAGGFPQDVWHCEICNCKPGRGFEATVEVLPRLCKIKYDSGTLEELLYVDMPREYQNATGQIVLDYAKAIQESVFEQLRVVRDGQLRIVFSSDLKICSWEFCARRHEELIPRRLIVPQVSQLGAVVQKYQASTQNASSSLSAQDLQNNCNLFVASARQLAKALEVPLVNDLGYTKRYVRCLQISEVVNSMKDLIDYSRETGTGPMASLINFPRRTSNSSGLHRQGQQAEEQPLTQNSSNDQNSVQASSLQLAATNGITSVNNSLNAASAPTSASTIVGLLHQNSMNSRQENLMNNASPYGGNAVQIPSAGSSTSIPQSQPNSCSPFPSPTMSASNNPTQTSHNLPSATSHLNSTNSPANILMQQQPSQSNEADPRDSQSSVQQIIEEMIMSSQLNGGDAMVTVGSLGNEIKSINGIGQSGNTALNGGNCLVGNGIANGSGMSNMGFGNMSGIGPPAAAPAGGFRAAMANNSMTLNGRIGMSTMSQEPSMKQQDMGSRLLSGLGSVNSFNNLQFD</sequence>
<feature type="region of interest" description="Disordered" evidence="1">
    <location>
        <begin position="180"/>
        <end position="215"/>
    </location>
</feature>
<evidence type="ECO:0000313" key="2">
    <source>
        <dbReference type="EMBL" id="RWR90201.1"/>
    </source>
</evidence>
<feature type="compositionally biased region" description="Low complexity" evidence="1">
    <location>
        <begin position="37"/>
        <end position="47"/>
    </location>
</feature>
<dbReference type="STRING" id="337451.A0A443PHI2"/>
<feature type="region of interest" description="Disordered" evidence="1">
    <location>
        <begin position="583"/>
        <end position="626"/>
    </location>
</feature>
<feature type="region of interest" description="Disordered" evidence="1">
    <location>
        <begin position="1"/>
        <end position="47"/>
    </location>
</feature>
<comment type="caution">
    <text evidence="2">The sequence shown here is derived from an EMBL/GenBank/DDBJ whole genome shotgun (WGS) entry which is preliminary data.</text>
</comment>
<feature type="compositionally biased region" description="Polar residues" evidence="1">
    <location>
        <begin position="687"/>
        <end position="734"/>
    </location>
</feature>